<dbReference type="PROSITE" id="PS00806">
    <property type="entry name" value="ALDOLASE_CLASS_II_2"/>
    <property type="match status" value="1"/>
</dbReference>
<dbReference type="InterPro" id="IPR013785">
    <property type="entry name" value="Aldolase_TIM"/>
</dbReference>
<sequence length="283" mass="31012">MLVTMKEILDIAEERHSAVGAFNSPNLEIIMAVIAAAEKNKQPVMLTHAEVHESVMPIHIIGPIMLHIAKQAKVPVCVHLDHGDTLTYIEKALEIGFTSIMYDGSLLSYKENVVHTKKAVALARKYGASIEAEMGILGGRESGSTPTERPIEDMYTDPHDAARFVKETGIDALAASFGTAHGFYTTTPKLDFERIKKIKELVHIPLVMHGGSGVSPADYKTAISLGIRKINYYSYMARAGVEAIKTLLAKEDVQFFPDLALAATKKMEEDVSRAMQVFGNKSI</sequence>
<dbReference type="CDD" id="cd00947">
    <property type="entry name" value="TBP_aldolase_IIB"/>
    <property type="match status" value="1"/>
</dbReference>
<evidence type="ECO:0000313" key="3">
    <source>
        <dbReference type="EMBL" id="QUI25318.1"/>
    </source>
</evidence>
<dbReference type="Pfam" id="PF01116">
    <property type="entry name" value="F_bP_aldolase"/>
    <property type="match status" value="1"/>
</dbReference>
<dbReference type="InterPro" id="IPR050246">
    <property type="entry name" value="Class_II_FBP_aldolase"/>
</dbReference>
<dbReference type="PANTHER" id="PTHR30304:SF0">
    <property type="entry name" value="D-TAGATOSE-1,6-BISPHOSPHATE ALDOLASE SUBUNIT GATY-RELATED"/>
    <property type="match status" value="1"/>
</dbReference>
<keyword evidence="2" id="KW-0479">Metal-binding</keyword>
<accession>A0A8J8SJ89</accession>
<dbReference type="NCBIfam" id="TIGR00167">
    <property type="entry name" value="cbbA"/>
    <property type="match status" value="1"/>
</dbReference>
<proteinExistence type="predicted"/>
<protein>
    <submittedName>
        <fullName evidence="3">Class II fructose-bisphosphate aldolase</fullName>
    </submittedName>
</protein>
<dbReference type="GO" id="GO:0005975">
    <property type="term" value="P:carbohydrate metabolic process"/>
    <property type="evidence" value="ECO:0007669"/>
    <property type="project" value="InterPro"/>
</dbReference>
<dbReference type="GO" id="GO:0016832">
    <property type="term" value="F:aldehyde-lyase activity"/>
    <property type="evidence" value="ECO:0007669"/>
    <property type="project" value="InterPro"/>
</dbReference>
<feature type="binding site" evidence="2">
    <location>
        <position position="181"/>
    </location>
    <ligand>
        <name>Zn(2+)</name>
        <dbReference type="ChEBI" id="CHEBI:29105"/>
        <label>1</label>
        <note>catalytic</note>
    </ligand>
</feature>
<dbReference type="AlphaFoldDB" id="A0A8J8SJ89"/>
<dbReference type="EMBL" id="CP058649">
    <property type="protein sequence ID" value="QUI25318.1"/>
    <property type="molecule type" value="Genomic_DNA"/>
</dbReference>
<evidence type="ECO:0000256" key="2">
    <source>
        <dbReference type="PIRSR" id="PIRSR001359-3"/>
    </source>
</evidence>
<keyword evidence="2" id="KW-0862">Zinc</keyword>
<dbReference type="Proteomes" id="UP000683246">
    <property type="component" value="Chromosome"/>
</dbReference>
<gene>
    <name evidence="3" type="ORF">HZI73_24790</name>
</gene>
<feature type="binding site" evidence="2">
    <location>
        <position position="209"/>
    </location>
    <ligand>
        <name>Zn(2+)</name>
        <dbReference type="ChEBI" id="CHEBI:29105"/>
        <label>1</label>
        <note>catalytic</note>
    </ligand>
</feature>
<feature type="binding site" evidence="2">
    <location>
        <position position="103"/>
    </location>
    <ligand>
        <name>Zn(2+)</name>
        <dbReference type="ChEBI" id="CHEBI:29105"/>
        <label>2</label>
    </ligand>
</feature>
<comment type="cofactor">
    <cofactor evidence="2">
        <name>Zn(2+)</name>
        <dbReference type="ChEBI" id="CHEBI:29105"/>
    </cofactor>
    <text evidence="2">Binds 2 Zn(2+) ions per subunit. One is catalytic and the other provides a structural contribution.</text>
</comment>
<organism evidence="3 4">
    <name type="scientific">Vallitalea pronyensis</name>
    <dbReference type="NCBI Taxonomy" id="1348613"/>
    <lineage>
        <taxon>Bacteria</taxon>
        <taxon>Bacillati</taxon>
        <taxon>Bacillota</taxon>
        <taxon>Clostridia</taxon>
        <taxon>Lachnospirales</taxon>
        <taxon>Vallitaleaceae</taxon>
        <taxon>Vallitalea</taxon>
    </lineage>
</organism>
<feature type="binding site" evidence="2">
    <location>
        <position position="82"/>
    </location>
    <ligand>
        <name>Zn(2+)</name>
        <dbReference type="ChEBI" id="CHEBI:29105"/>
        <label>1</label>
        <note>catalytic</note>
    </ligand>
</feature>
<reference evidence="3" key="1">
    <citation type="submission" date="2020-07" db="EMBL/GenBank/DDBJ databases">
        <title>Vallitalea pronyensis genome.</title>
        <authorList>
            <person name="Postec A."/>
        </authorList>
    </citation>
    <scope>NUCLEOTIDE SEQUENCE</scope>
    <source>
        <strain evidence="3">FatNI3</strain>
    </source>
</reference>
<feature type="binding site" evidence="2">
    <location>
        <position position="133"/>
    </location>
    <ligand>
        <name>Zn(2+)</name>
        <dbReference type="ChEBI" id="CHEBI:29105"/>
        <label>2</label>
    </ligand>
</feature>
<dbReference type="InterPro" id="IPR000771">
    <property type="entry name" value="FBA_II"/>
</dbReference>
<dbReference type="KEGG" id="vpy:HZI73_24790"/>
<dbReference type="RefSeq" id="WP_212696019.1">
    <property type="nucleotide sequence ID" value="NZ_CP058649.1"/>
</dbReference>
<evidence type="ECO:0000256" key="1">
    <source>
        <dbReference type="PIRSR" id="PIRSR001359-1"/>
    </source>
</evidence>
<evidence type="ECO:0000313" key="4">
    <source>
        <dbReference type="Proteomes" id="UP000683246"/>
    </source>
</evidence>
<dbReference type="GO" id="GO:0008270">
    <property type="term" value="F:zinc ion binding"/>
    <property type="evidence" value="ECO:0007669"/>
    <property type="project" value="InterPro"/>
</dbReference>
<keyword evidence="4" id="KW-1185">Reference proteome</keyword>
<name>A0A8J8SJ89_9FIRM</name>
<dbReference type="Gene3D" id="3.20.20.70">
    <property type="entry name" value="Aldolase class I"/>
    <property type="match status" value="1"/>
</dbReference>
<dbReference type="PIRSF" id="PIRSF001359">
    <property type="entry name" value="F_bP_aldolase_II"/>
    <property type="match status" value="1"/>
</dbReference>
<dbReference type="SUPFAM" id="SSF51569">
    <property type="entry name" value="Aldolase"/>
    <property type="match status" value="1"/>
</dbReference>
<feature type="active site" description="Proton donor" evidence="1">
    <location>
        <position position="81"/>
    </location>
</feature>
<dbReference type="PANTHER" id="PTHR30304">
    <property type="entry name" value="D-TAGATOSE-1,6-BISPHOSPHATE ALDOLASE"/>
    <property type="match status" value="1"/>
</dbReference>